<gene>
    <name evidence="10" type="primary">murF</name>
    <name evidence="15" type="ORF">CBF30_10165</name>
</gene>
<comment type="similarity">
    <text evidence="10">Belongs to the MurCDEF family. MurF subfamily.</text>
</comment>
<evidence type="ECO:0000259" key="12">
    <source>
        <dbReference type="Pfam" id="PF01225"/>
    </source>
</evidence>
<sequence>MQLTYHEIASVVHAKNNWEKWPDFTISSIEFDSRLLKEGALFVPLKGIRDGHDFVENALQQGASATLWARGNVPEEFPTLVVEDTLLALQELARYYLKKMNPKVVAITGSNGKTTTKDMTEAILKQKYHTYKTQGNYNNHIGLPYTILHMPNETEVLVLEMGMDHAGEISFLAKMGKPEIAAITLIGESHIENFGSRKGIAQAKMEITEGLQAGGELIIPADEPLLTSFVKEIDPSIKVTTFGLYGASDCYVTSIEEEKERTSFTVNLYPDMAFQIPVLGSYNARNALVAIEIGRHFDLDLTQIQRGLSTMKLTQNRTEWKKAQNGADILSDVYNANPTAMGLVLDTFSKLENKGKKLAVLGDMLELGDASAALHQQMKNHLDPEKIQEIYLFGPEMKNLFEELKKVYKNESIHYYSFAQKNQLIQDLQASLAPQDMVVLKASNGMKLEEIVQKIS</sequence>
<feature type="domain" description="Mur ligase C-terminal" evidence="13">
    <location>
        <begin position="317"/>
        <end position="443"/>
    </location>
</feature>
<evidence type="ECO:0000313" key="16">
    <source>
        <dbReference type="Proteomes" id="UP000288669"/>
    </source>
</evidence>
<dbReference type="Gene3D" id="3.40.1190.10">
    <property type="entry name" value="Mur-like, catalytic domain"/>
    <property type="match status" value="1"/>
</dbReference>
<dbReference type="OrthoDB" id="9801978at2"/>
<dbReference type="Pfam" id="PF02875">
    <property type="entry name" value="Mur_ligase_C"/>
    <property type="match status" value="1"/>
</dbReference>
<dbReference type="NCBIfam" id="TIGR01143">
    <property type="entry name" value="murF"/>
    <property type="match status" value="1"/>
</dbReference>
<comment type="catalytic activity">
    <reaction evidence="11">
        <text>D-alanyl-D-alanine + UDP-N-acetyl-alpha-D-muramoyl-L-alanyl-gamma-D-glutamyl-meso-2,6-diaminopimelate + ATP = UDP-N-acetyl-alpha-D-muramoyl-L-alanyl-gamma-D-glutamyl-meso-2,6-diaminopimeloyl-D-alanyl-D-alanine + ADP + phosphate + H(+)</text>
        <dbReference type="Rhea" id="RHEA:28374"/>
        <dbReference type="ChEBI" id="CHEBI:15378"/>
        <dbReference type="ChEBI" id="CHEBI:30616"/>
        <dbReference type="ChEBI" id="CHEBI:43474"/>
        <dbReference type="ChEBI" id="CHEBI:57822"/>
        <dbReference type="ChEBI" id="CHEBI:61386"/>
        <dbReference type="ChEBI" id="CHEBI:83905"/>
        <dbReference type="ChEBI" id="CHEBI:456216"/>
        <dbReference type="EC" id="6.3.2.10"/>
    </reaction>
</comment>
<keyword evidence="6 10" id="KW-0133">Cell shape</keyword>
<evidence type="ECO:0000256" key="5">
    <source>
        <dbReference type="ARBA" id="ARBA00022840"/>
    </source>
</evidence>
<dbReference type="InterPro" id="IPR051046">
    <property type="entry name" value="MurCDEF_CellWall_CoF430Synth"/>
</dbReference>
<keyword evidence="5 10" id="KW-0067">ATP-binding</keyword>
<dbReference type="Gene3D" id="3.40.1390.10">
    <property type="entry name" value="MurE/MurF, N-terminal domain"/>
    <property type="match status" value="1"/>
</dbReference>
<dbReference type="PANTHER" id="PTHR43024:SF1">
    <property type="entry name" value="UDP-N-ACETYLMURAMOYL-TRIPEPTIDE--D-ALANYL-D-ALANINE LIGASE"/>
    <property type="match status" value="1"/>
</dbReference>
<dbReference type="Pfam" id="PF08245">
    <property type="entry name" value="Mur_ligase_M"/>
    <property type="match status" value="1"/>
</dbReference>
<dbReference type="GO" id="GO:0051301">
    <property type="term" value="P:cell division"/>
    <property type="evidence" value="ECO:0007669"/>
    <property type="project" value="UniProtKB-KW"/>
</dbReference>
<evidence type="ECO:0000256" key="6">
    <source>
        <dbReference type="ARBA" id="ARBA00022960"/>
    </source>
</evidence>
<evidence type="ECO:0000256" key="2">
    <source>
        <dbReference type="ARBA" id="ARBA00022598"/>
    </source>
</evidence>
<keyword evidence="8 10" id="KW-0131">Cell cycle</keyword>
<evidence type="ECO:0000256" key="1">
    <source>
        <dbReference type="ARBA" id="ARBA00022490"/>
    </source>
</evidence>
<dbReference type="UniPathway" id="UPA00219"/>
<comment type="function">
    <text evidence="10 11">Involved in cell wall formation. Catalyzes the final step in the synthesis of UDP-N-acetylmuramoyl-pentapeptide, the precursor of murein.</text>
</comment>
<dbReference type="GO" id="GO:0008766">
    <property type="term" value="F:UDP-N-acetylmuramoylalanyl-D-glutamyl-2,6-diaminopimelate-D-alanyl-D-alanine ligase activity"/>
    <property type="evidence" value="ECO:0007669"/>
    <property type="project" value="RHEA"/>
</dbReference>
<dbReference type="InterPro" id="IPR036565">
    <property type="entry name" value="Mur-like_cat_sf"/>
</dbReference>
<keyword evidence="7 10" id="KW-0573">Peptidoglycan synthesis</keyword>
<evidence type="ECO:0000256" key="3">
    <source>
        <dbReference type="ARBA" id="ARBA00022618"/>
    </source>
</evidence>
<dbReference type="RefSeq" id="WP_126826230.1">
    <property type="nucleotide sequence ID" value="NZ_JBHLWU010000001.1"/>
</dbReference>
<reference evidence="15 16" key="1">
    <citation type="submission" date="2017-05" db="EMBL/GenBank/DDBJ databases">
        <title>Vagococcus spp. assemblies.</title>
        <authorList>
            <person name="Gulvik C.A."/>
        </authorList>
    </citation>
    <scope>NUCLEOTIDE SEQUENCE [LARGE SCALE GENOMIC DNA]</scope>
    <source>
        <strain evidence="15 16">DSM 24756</strain>
    </source>
</reference>
<dbReference type="GO" id="GO:0047480">
    <property type="term" value="F:UDP-N-acetylmuramoyl-tripeptide-D-alanyl-D-alanine ligase activity"/>
    <property type="evidence" value="ECO:0007669"/>
    <property type="project" value="UniProtKB-UniRule"/>
</dbReference>
<evidence type="ECO:0000313" key="15">
    <source>
        <dbReference type="EMBL" id="RSU06600.1"/>
    </source>
</evidence>
<evidence type="ECO:0000256" key="7">
    <source>
        <dbReference type="ARBA" id="ARBA00022984"/>
    </source>
</evidence>
<dbReference type="EMBL" id="NGJZ01000003">
    <property type="protein sequence ID" value="RSU06600.1"/>
    <property type="molecule type" value="Genomic_DNA"/>
</dbReference>
<keyword evidence="9 10" id="KW-0961">Cell wall biogenesis/degradation</keyword>
<keyword evidence="3 10" id="KW-0132">Cell division</keyword>
<proteinExistence type="inferred from homology"/>
<evidence type="ECO:0000259" key="14">
    <source>
        <dbReference type="Pfam" id="PF08245"/>
    </source>
</evidence>
<evidence type="ECO:0000256" key="4">
    <source>
        <dbReference type="ARBA" id="ARBA00022741"/>
    </source>
</evidence>
<dbReference type="InterPro" id="IPR035911">
    <property type="entry name" value="MurE/MurF_N"/>
</dbReference>
<dbReference type="GO" id="GO:0071555">
    <property type="term" value="P:cell wall organization"/>
    <property type="evidence" value="ECO:0007669"/>
    <property type="project" value="UniProtKB-KW"/>
</dbReference>
<dbReference type="Pfam" id="PF01225">
    <property type="entry name" value="Mur_ligase"/>
    <property type="match status" value="1"/>
</dbReference>
<accession>A0A430AFT0</accession>
<evidence type="ECO:0000256" key="9">
    <source>
        <dbReference type="ARBA" id="ARBA00023316"/>
    </source>
</evidence>
<keyword evidence="1 10" id="KW-0963">Cytoplasm</keyword>
<evidence type="ECO:0000256" key="11">
    <source>
        <dbReference type="RuleBase" id="RU004136"/>
    </source>
</evidence>
<keyword evidence="16" id="KW-1185">Reference proteome</keyword>
<dbReference type="GO" id="GO:0005524">
    <property type="term" value="F:ATP binding"/>
    <property type="evidence" value="ECO:0007669"/>
    <property type="project" value="UniProtKB-UniRule"/>
</dbReference>
<dbReference type="InterPro" id="IPR013221">
    <property type="entry name" value="Mur_ligase_cen"/>
</dbReference>
<dbReference type="HAMAP" id="MF_02019">
    <property type="entry name" value="MurF"/>
    <property type="match status" value="1"/>
</dbReference>
<dbReference type="GO" id="GO:0005737">
    <property type="term" value="C:cytoplasm"/>
    <property type="evidence" value="ECO:0007669"/>
    <property type="project" value="UniProtKB-SubCell"/>
</dbReference>
<comment type="pathway">
    <text evidence="10 11">Cell wall biogenesis; peptidoglycan biosynthesis.</text>
</comment>
<dbReference type="InterPro" id="IPR005863">
    <property type="entry name" value="UDP-N-AcMur_synth"/>
</dbReference>
<dbReference type="InterPro" id="IPR000713">
    <property type="entry name" value="Mur_ligase_N"/>
</dbReference>
<feature type="domain" description="Mur ligase N-terminal catalytic" evidence="12">
    <location>
        <begin position="26"/>
        <end position="94"/>
    </location>
</feature>
<dbReference type="Proteomes" id="UP000288669">
    <property type="component" value="Unassembled WGS sequence"/>
</dbReference>
<dbReference type="InterPro" id="IPR036615">
    <property type="entry name" value="Mur_ligase_C_dom_sf"/>
</dbReference>
<dbReference type="SUPFAM" id="SSF63418">
    <property type="entry name" value="MurE/MurF N-terminal domain"/>
    <property type="match status" value="1"/>
</dbReference>
<comment type="catalytic activity">
    <reaction evidence="10">
        <text>UDP-N-acetyl-alpha-D-muramoyl-L-alanyl-gamma-D-glutamyl-L-lysine + D-alanyl-D-alanine + ATP = UDP-N-acetyl-alpha-D-muramoyl-L-alanyl-gamma-D-glutamyl-L-lysyl-D-alanyl-D-alanine + ADP + phosphate + H(+)</text>
        <dbReference type="Rhea" id="RHEA:16085"/>
        <dbReference type="ChEBI" id="CHEBI:15378"/>
        <dbReference type="ChEBI" id="CHEBI:30616"/>
        <dbReference type="ChEBI" id="CHEBI:43474"/>
        <dbReference type="ChEBI" id="CHEBI:57822"/>
        <dbReference type="ChEBI" id="CHEBI:70758"/>
        <dbReference type="ChEBI" id="CHEBI:83903"/>
        <dbReference type="ChEBI" id="CHEBI:456216"/>
        <dbReference type="EC" id="6.3.2.10"/>
    </reaction>
</comment>
<dbReference type="SUPFAM" id="SSF53623">
    <property type="entry name" value="MurD-like peptide ligases, catalytic domain"/>
    <property type="match status" value="1"/>
</dbReference>
<dbReference type="PANTHER" id="PTHR43024">
    <property type="entry name" value="UDP-N-ACETYLMURAMOYL-TRIPEPTIDE--D-ALANYL-D-ALANINE LIGASE"/>
    <property type="match status" value="1"/>
</dbReference>
<keyword evidence="2 10" id="KW-0436">Ligase</keyword>
<comment type="subcellular location">
    <subcellularLocation>
        <location evidence="10 11">Cytoplasm</location>
    </subcellularLocation>
</comment>
<protein>
    <recommendedName>
        <fullName evidence="10 11">UDP-N-acetylmuramoyl-tripeptide--D-alanyl-D-alanine ligase</fullName>
        <ecNumber evidence="10 11">6.3.2.10</ecNumber>
    </recommendedName>
    <alternativeName>
        <fullName evidence="10">D-alanyl-D-alanine-adding enzyme</fullName>
    </alternativeName>
</protein>
<feature type="binding site" evidence="10">
    <location>
        <begin position="109"/>
        <end position="115"/>
    </location>
    <ligand>
        <name>ATP</name>
        <dbReference type="ChEBI" id="CHEBI:30616"/>
    </ligand>
</feature>
<comment type="caution">
    <text evidence="15">The sequence shown here is derived from an EMBL/GenBank/DDBJ whole genome shotgun (WGS) entry which is preliminary data.</text>
</comment>
<dbReference type="EC" id="6.3.2.10" evidence="10 11"/>
<feature type="domain" description="Mur ligase central" evidence="14">
    <location>
        <begin position="107"/>
        <end position="292"/>
    </location>
</feature>
<dbReference type="GO" id="GO:0009252">
    <property type="term" value="P:peptidoglycan biosynthetic process"/>
    <property type="evidence" value="ECO:0007669"/>
    <property type="project" value="UniProtKB-UniRule"/>
</dbReference>
<organism evidence="15 16">
    <name type="scientific">Vagococcus entomophilus</name>
    <dbReference type="NCBI Taxonomy" id="1160095"/>
    <lineage>
        <taxon>Bacteria</taxon>
        <taxon>Bacillati</taxon>
        <taxon>Bacillota</taxon>
        <taxon>Bacilli</taxon>
        <taxon>Lactobacillales</taxon>
        <taxon>Enterococcaceae</taxon>
        <taxon>Vagococcus</taxon>
    </lineage>
</organism>
<dbReference type="SUPFAM" id="SSF53244">
    <property type="entry name" value="MurD-like peptide ligases, peptide-binding domain"/>
    <property type="match status" value="1"/>
</dbReference>
<name>A0A430AFT0_9ENTE</name>
<keyword evidence="4 10" id="KW-0547">Nucleotide-binding</keyword>
<dbReference type="InterPro" id="IPR004101">
    <property type="entry name" value="Mur_ligase_C"/>
</dbReference>
<evidence type="ECO:0000259" key="13">
    <source>
        <dbReference type="Pfam" id="PF02875"/>
    </source>
</evidence>
<dbReference type="Gene3D" id="3.90.190.20">
    <property type="entry name" value="Mur ligase, C-terminal domain"/>
    <property type="match status" value="1"/>
</dbReference>
<evidence type="ECO:0000256" key="8">
    <source>
        <dbReference type="ARBA" id="ARBA00023306"/>
    </source>
</evidence>
<dbReference type="AlphaFoldDB" id="A0A430AFT0"/>
<dbReference type="GO" id="GO:0008360">
    <property type="term" value="P:regulation of cell shape"/>
    <property type="evidence" value="ECO:0007669"/>
    <property type="project" value="UniProtKB-KW"/>
</dbReference>
<evidence type="ECO:0000256" key="10">
    <source>
        <dbReference type="HAMAP-Rule" id="MF_02019"/>
    </source>
</evidence>